<dbReference type="Proteomes" id="UP000077755">
    <property type="component" value="Chromosome 3"/>
</dbReference>
<evidence type="ECO:0000256" key="4">
    <source>
        <dbReference type="ARBA" id="ARBA00022989"/>
    </source>
</evidence>
<evidence type="ECO:0000256" key="2">
    <source>
        <dbReference type="ARBA" id="ARBA00022692"/>
    </source>
</evidence>
<dbReference type="SUPFAM" id="SSF48403">
    <property type="entry name" value="Ankyrin repeat"/>
    <property type="match status" value="1"/>
</dbReference>
<keyword evidence="3" id="KW-0677">Repeat</keyword>
<evidence type="ECO:0000256" key="1">
    <source>
        <dbReference type="ARBA" id="ARBA00004141"/>
    </source>
</evidence>
<keyword evidence="11" id="KW-1185">Reference proteome</keyword>
<dbReference type="Gene3D" id="1.25.40.20">
    <property type="entry name" value="Ankyrin repeat-containing domain"/>
    <property type="match status" value="2"/>
</dbReference>
<evidence type="ECO:0000256" key="8">
    <source>
        <dbReference type="SAM" id="Phobius"/>
    </source>
</evidence>
<organism evidence="10 11">
    <name type="scientific">Daucus carota subsp. sativus</name>
    <name type="common">Carrot</name>
    <dbReference type="NCBI Taxonomy" id="79200"/>
    <lineage>
        <taxon>Eukaryota</taxon>
        <taxon>Viridiplantae</taxon>
        <taxon>Streptophyta</taxon>
        <taxon>Embryophyta</taxon>
        <taxon>Tracheophyta</taxon>
        <taxon>Spermatophyta</taxon>
        <taxon>Magnoliopsida</taxon>
        <taxon>eudicotyledons</taxon>
        <taxon>Gunneridae</taxon>
        <taxon>Pentapetalae</taxon>
        <taxon>asterids</taxon>
        <taxon>campanulids</taxon>
        <taxon>Apiales</taxon>
        <taxon>Apiaceae</taxon>
        <taxon>Apioideae</taxon>
        <taxon>Scandiceae</taxon>
        <taxon>Daucinae</taxon>
        <taxon>Daucus</taxon>
        <taxon>Daucus sect. Daucus</taxon>
    </lineage>
</organism>
<feature type="transmembrane region" description="Helical" evidence="8">
    <location>
        <begin position="410"/>
        <end position="431"/>
    </location>
</feature>
<dbReference type="AlphaFoldDB" id="A0AAF1ATP1"/>
<feature type="transmembrane region" description="Helical" evidence="8">
    <location>
        <begin position="339"/>
        <end position="358"/>
    </location>
</feature>
<keyword evidence="2 8" id="KW-0812">Transmembrane</keyword>
<dbReference type="Pfam" id="PF00023">
    <property type="entry name" value="Ank"/>
    <property type="match status" value="1"/>
</dbReference>
<dbReference type="PROSITE" id="PS50297">
    <property type="entry name" value="ANK_REP_REGION"/>
    <property type="match status" value="3"/>
</dbReference>
<evidence type="ECO:0000256" key="7">
    <source>
        <dbReference type="PROSITE-ProRule" id="PRU00023"/>
    </source>
</evidence>
<dbReference type="PROSITE" id="PS50088">
    <property type="entry name" value="ANK_REPEAT"/>
    <property type="match status" value="4"/>
</dbReference>
<keyword evidence="4 8" id="KW-1133">Transmembrane helix</keyword>
<comment type="subcellular location">
    <subcellularLocation>
        <location evidence="1">Membrane</location>
        <topology evidence="1">Multi-pass membrane protein</topology>
    </subcellularLocation>
</comment>
<evidence type="ECO:0000259" key="9">
    <source>
        <dbReference type="Pfam" id="PF13962"/>
    </source>
</evidence>
<gene>
    <name evidence="10" type="ORF">DCAR_0314245</name>
</gene>
<keyword evidence="6 8" id="KW-0472">Membrane</keyword>
<dbReference type="InterPro" id="IPR036770">
    <property type="entry name" value="Ankyrin_rpt-contain_sf"/>
</dbReference>
<evidence type="ECO:0000313" key="10">
    <source>
        <dbReference type="EMBL" id="WOG94948.1"/>
    </source>
</evidence>
<proteinExistence type="predicted"/>
<dbReference type="Pfam" id="PF12796">
    <property type="entry name" value="Ank_2"/>
    <property type="match status" value="2"/>
</dbReference>
<dbReference type="EMBL" id="CP093345">
    <property type="protein sequence ID" value="WOG94948.1"/>
    <property type="molecule type" value="Genomic_DNA"/>
</dbReference>
<name>A0AAF1ATP1_DAUCS</name>
<protein>
    <recommendedName>
        <fullName evidence="9">PGG domain-containing protein</fullName>
    </recommendedName>
</protein>
<reference evidence="10" key="2">
    <citation type="submission" date="2022-03" db="EMBL/GenBank/DDBJ databases">
        <title>Draft title - Genomic analysis of global carrot germplasm unveils the trajectory of domestication and the origin of high carotenoid orange carrot.</title>
        <authorList>
            <person name="Iorizzo M."/>
            <person name="Ellison S."/>
            <person name="Senalik D."/>
            <person name="Macko-Podgorni A."/>
            <person name="Grzebelus D."/>
            <person name="Bostan H."/>
            <person name="Rolling W."/>
            <person name="Curaba J."/>
            <person name="Simon P."/>
        </authorList>
    </citation>
    <scope>NUCLEOTIDE SEQUENCE</scope>
    <source>
        <tissue evidence="10">Leaf</tissue>
    </source>
</reference>
<dbReference type="PANTHER" id="PTHR24186:SF37">
    <property type="entry name" value="PGG DOMAIN-CONTAINING PROTEIN"/>
    <property type="match status" value="1"/>
</dbReference>
<feature type="transmembrane region" description="Helical" evidence="8">
    <location>
        <begin position="370"/>
        <end position="390"/>
    </location>
</feature>
<evidence type="ECO:0000256" key="3">
    <source>
        <dbReference type="ARBA" id="ARBA00022737"/>
    </source>
</evidence>
<reference evidence="10" key="1">
    <citation type="journal article" date="2016" name="Nat. Genet.">
        <title>A high-quality carrot genome assembly provides new insights into carotenoid accumulation and asterid genome evolution.</title>
        <authorList>
            <person name="Iorizzo M."/>
            <person name="Ellison S."/>
            <person name="Senalik D."/>
            <person name="Zeng P."/>
            <person name="Satapoomin P."/>
            <person name="Huang J."/>
            <person name="Bowman M."/>
            <person name="Iovene M."/>
            <person name="Sanseverino W."/>
            <person name="Cavagnaro P."/>
            <person name="Yildiz M."/>
            <person name="Macko-Podgorni A."/>
            <person name="Moranska E."/>
            <person name="Grzebelus E."/>
            <person name="Grzebelus D."/>
            <person name="Ashrafi H."/>
            <person name="Zheng Z."/>
            <person name="Cheng S."/>
            <person name="Spooner D."/>
            <person name="Van Deynze A."/>
            <person name="Simon P."/>
        </authorList>
    </citation>
    <scope>NUCLEOTIDE SEQUENCE</scope>
    <source>
        <tissue evidence="10">Leaf</tissue>
    </source>
</reference>
<dbReference type="InterPro" id="IPR026961">
    <property type="entry name" value="PGG_dom"/>
</dbReference>
<feature type="repeat" description="ANK" evidence="7">
    <location>
        <begin position="41"/>
        <end position="73"/>
    </location>
</feature>
<evidence type="ECO:0000256" key="6">
    <source>
        <dbReference type="ARBA" id="ARBA00023136"/>
    </source>
</evidence>
<sequence length="467" mass="52304">MDTEVEKKLYNACVKGDVRMLEALIREDELTLARVSISSCFNQTPLHLASMLGHFEFAEVLLSHKSDFANRLDSQGRSALHLASANGYANIVKLLLVHNEKMCSVPDEDERTPLHLAVMNGQYDCVDVLMKADSESNDQGLDKVLHMCVMYNRLDVLILILDKNQIDLSEVKDEEGDTILHYAAGLRRMQIVKYLVANRSEAEVNFKNRKGLTALDTIEEMLKDAKSMEIKKLLVSAGTKKMEEEPVGTGTFNKLLNITKKVRKFTIFQDKMETRDETLLVAASVIAAMAYTSAISPPGGVASMDAASYSVSDPWYFSYFLAPGSSLLAYFYASVSNTFWVFNTISFIAALSVIFLYVSGASLKQRIFVWSIRGSMWITLSAMIFAYEAAVRATTPKYNQNHRTLTTVRIGLYSWLALMVIAVLVVVFRVCRYTVRTIKTVRAKSNKKKEASIVPTSTQIVISHDQN</sequence>
<dbReference type="PANTHER" id="PTHR24186">
    <property type="entry name" value="PROTEIN PHOSPHATASE 1 REGULATORY SUBUNIT"/>
    <property type="match status" value="1"/>
</dbReference>
<feature type="repeat" description="ANK" evidence="7">
    <location>
        <begin position="75"/>
        <end position="96"/>
    </location>
</feature>
<feature type="repeat" description="ANK" evidence="7">
    <location>
        <begin position="175"/>
        <end position="207"/>
    </location>
</feature>
<dbReference type="Pfam" id="PF13962">
    <property type="entry name" value="PGG"/>
    <property type="match status" value="1"/>
</dbReference>
<dbReference type="InterPro" id="IPR002110">
    <property type="entry name" value="Ankyrin_rpt"/>
</dbReference>
<keyword evidence="5 7" id="KW-0040">ANK repeat</keyword>
<dbReference type="GO" id="GO:0005886">
    <property type="term" value="C:plasma membrane"/>
    <property type="evidence" value="ECO:0007669"/>
    <property type="project" value="TreeGrafter"/>
</dbReference>
<dbReference type="SMART" id="SM00248">
    <property type="entry name" value="ANK"/>
    <property type="match status" value="5"/>
</dbReference>
<feature type="transmembrane region" description="Helical" evidence="8">
    <location>
        <begin position="279"/>
        <end position="302"/>
    </location>
</feature>
<feature type="repeat" description="ANK" evidence="7">
    <location>
        <begin position="109"/>
        <end position="141"/>
    </location>
</feature>
<dbReference type="KEGG" id="dcr:108212931"/>
<evidence type="ECO:0000256" key="5">
    <source>
        <dbReference type="ARBA" id="ARBA00023043"/>
    </source>
</evidence>
<evidence type="ECO:0000313" key="11">
    <source>
        <dbReference type="Proteomes" id="UP000077755"/>
    </source>
</evidence>
<accession>A0AAF1ATP1</accession>
<feature type="domain" description="PGG" evidence="9">
    <location>
        <begin position="270"/>
        <end position="391"/>
    </location>
</feature>